<name>A0A6J7IPE4_9ZZZZ</name>
<dbReference type="PANTHER" id="PTHR34990">
    <property type="entry name" value="UDP-2,3-DIACYLGLUCOSAMINE HYDROLASE-RELATED"/>
    <property type="match status" value="1"/>
</dbReference>
<dbReference type="GO" id="GO:0009245">
    <property type="term" value="P:lipid A biosynthetic process"/>
    <property type="evidence" value="ECO:0007669"/>
    <property type="project" value="TreeGrafter"/>
</dbReference>
<dbReference type="EMBL" id="CAFBMX010000005">
    <property type="protein sequence ID" value="CAB4932710.1"/>
    <property type="molecule type" value="Genomic_DNA"/>
</dbReference>
<sequence>MRTLVLSDLHLGARRPIDILRRPEPLDALCSGLAQVDRLVLLGDVLELRQGPAHEALAAAGPMLEAIGGALPRGAEVLILAGNHDHEIVAPWLAARGATQAPEPLGLGQSADASASPLGEALAARLGSRVDVRLAYPGVQLRDDIWATHGHYLDRLITVPTFERIAAGGMARIVGRLPEAPGARASAEEFEAALAPMYAWLNQIASGRAAGGRWAASGATAKAFELLNSDGRRPLRGRALAALLPLGIAGLNLAGLGPVRHRIDGAELRRAGLVAMGRVVELLGVQARHVIFGHTHCAGPLDWHDPAEFRTPSGIALMNAGCWVEEPRIETQDVRSPYRPGFAVLVEEEGPPRLVRVTEDLGRAAG</sequence>
<proteinExistence type="predicted"/>
<dbReference type="AlphaFoldDB" id="A0A6J7IPE4"/>
<protein>
    <submittedName>
        <fullName evidence="1">Unannotated protein</fullName>
    </submittedName>
</protein>
<dbReference type="GO" id="GO:0016020">
    <property type="term" value="C:membrane"/>
    <property type="evidence" value="ECO:0007669"/>
    <property type="project" value="GOC"/>
</dbReference>
<gene>
    <name evidence="1" type="ORF">UFOPK3674_01270</name>
</gene>
<dbReference type="InterPro" id="IPR029052">
    <property type="entry name" value="Metallo-depent_PP-like"/>
</dbReference>
<dbReference type="SUPFAM" id="SSF56300">
    <property type="entry name" value="Metallo-dependent phosphatases"/>
    <property type="match status" value="1"/>
</dbReference>
<accession>A0A6J7IPE4</accession>
<dbReference type="GO" id="GO:0008758">
    <property type="term" value="F:UDP-2,3-diacylglucosamine hydrolase activity"/>
    <property type="evidence" value="ECO:0007669"/>
    <property type="project" value="TreeGrafter"/>
</dbReference>
<organism evidence="1">
    <name type="scientific">freshwater metagenome</name>
    <dbReference type="NCBI Taxonomy" id="449393"/>
    <lineage>
        <taxon>unclassified sequences</taxon>
        <taxon>metagenomes</taxon>
        <taxon>ecological metagenomes</taxon>
    </lineage>
</organism>
<evidence type="ECO:0000313" key="1">
    <source>
        <dbReference type="EMBL" id="CAB4932710.1"/>
    </source>
</evidence>
<dbReference type="Gene3D" id="3.60.21.10">
    <property type="match status" value="1"/>
</dbReference>
<reference evidence="1" key="1">
    <citation type="submission" date="2020-05" db="EMBL/GenBank/DDBJ databases">
        <authorList>
            <person name="Chiriac C."/>
            <person name="Salcher M."/>
            <person name="Ghai R."/>
            <person name="Kavagutti S V."/>
        </authorList>
    </citation>
    <scope>NUCLEOTIDE SEQUENCE</scope>
</reference>
<dbReference type="InterPro" id="IPR043461">
    <property type="entry name" value="LpxH-like"/>
</dbReference>